<gene>
    <name evidence="2" type="ORF">CBOVIS_LOCUS3359</name>
</gene>
<evidence type="ECO:0000313" key="2">
    <source>
        <dbReference type="EMBL" id="CAB3400410.1"/>
    </source>
</evidence>
<keyword evidence="1" id="KW-0732">Signal</keyword>
<evidence type="ECO:0000256" key="1">
    <source>
        <dbReference type="SAM" id="SignalP"/>
    </source>
</evidence>
<keyword evidence="3" id="KW-1185">Reference proteome</keyword>
<protein>
    <recommendedName>
        <fullName evidence="4">EB domain-containing protein</fullName>
    </recommendedName>
</protein>
<proteinExistence type="predicted"/>
<evidence type="ECO:0008006" key="4">
    <source>
        <dbReference type="Google" id="ProtNLM"/>
    </source>
</evidence>
<organism evidence="2 3">
    <name type="scientific">Caenorhabditis bovis</name>
    <dbReference type="NCBI Taxonomy" id="2654633"/>
    <lineage>
        <taxon>Eukaryota</taxon>
        <taxon>Metazoa</taxon>
        <taxon>Ecdysozoa</taxon>
        <taxon>Nematoda</taxon>
        <taxon>Chromadorea</taxon>
        <taxon>Rhabditida</taxon>
        <taxon>Rhabditina</taxon>
        <taxon>Rhabditomorpha</taxon>
        <taxon>Rhabditoidea</taxon>
        <taxon>Rhabditidae</taxon>
        <taxon>Peloderinae</taxon>
        <taxon>Caenorhabditis</taxon>
    </lineage>
</organism>
<dbReference type="AlphaFoldDB" id="A0A8S1EJM9"/>
<feature type="chain" id="PRO_5035748441" description="EB domain-containing protein" evidence="1">
    <location>
        <begin position="21"/>
        <end position="85"/>
    </location>
</feature>
<comment type="caution">
    <text evidence="2">The sequence shown here is derived from an EMBL/GenBank/DDBJ whole genome shotgun (WGS) entry which is preliminary data.</text>
</comment>
<reference evidence="2 3" key="1">
    <citation type="submission" date="2020-04" db="EMBL/GenBank/DDBJ databases">
        <authorList>
            <person name="Laetsch R D."/>
            <person name="Stevens L."/>
            <person name="Kumar S."/>
            <person name="Blaxter L. M."/>
        </authorList>
    </citation>
    <scope>NUCLEOTIDE SEQUENCE [LARGE SCALE GENOMIC DNA]</scope>
</reference>
<evidence type="ECO:0000313" key="3">
    <source>
        <dbReference type="Proteomes" id="UP000494206"/>
    </source>
</evidence>
<dbReference type="Proteomes" id="UP000494206">
    <property type="component" value="Unassembled WGS sequence"/>
</dbReference>
<name>A0A8S1EJM9_9PELO</name>
<sequence>MRHFLFLSVLFFCFFSQYLCRISRCDTDSDCFSYKVCRKGYCEFRDDLLKCRYTRDCPGPSLCFRNHCIPRFYNKDTNSRLGVTH</sequence>
<accession>A0A8S1EJM9</accession>
<dbReference type="EMBL" id="CADEPM010000002">
    <property type="protein sequence ID" value="CAB3400410.1"/>
    <property type="molecule type" value="Genomic_DNA"/>
</dbReference>
<feature type="signal peptide" evidence="1">
    <location>
        <begin position="1"/>
        <end position="20"/>
    </location>
</feature>